<evidence type="ECO:0000256" key="5">
    <source>
        <dbReference type="ARBA" id="ARBA00022576"/>
    </source>
</evidence>
<dbReference type="InterPro" id="IPR015421">
    <property type="entry name" value="PyrdxlP-dep_Trfase_major"/>
</dbReference>
<evidence type="ECO:0000256" key="8">
    <source>
        <dbReference type="ARBA" id="ARBA00047481"/>
    </source>
</evidence>
<keyword evidence="5 9" id="KW-0032">Aminotransferase</keyword>
<accession>A0A915U6X6</accession>
<dbReference type="GO" id="GO:0000105">
    <property type="term" value="P:L-histidine biosynthetic process"/>
    <property type="evidence" value="ECO:0007669"/>
    <property type="project" value="UniProtKB-UniRule"/>
</dbReference>
<evidence type="ECO:0000259" key="10">
    <source>
        <dbReference type="Pfam" id="PF00155"/>
    </source>
</evidence>
<dbReference type="RefSeq" id="WP_267927407.1">
    <property type="nucleotide sequence ID" value="NZ_AP024233.1"/>
</dbReference>
<feature type="modified residue" description="N6-(pyridoxal phosphate)lysine" evidence="9">
    <location>
        <position position="227"/>
    </location>
</feature>
<comment type="similarity">
    <text evidence="3 9">Belongs to the class-II pyridoxal-phosphate-dependent aminotransferase family. Histidinol-phosphate aminotransferase subfamily.</text>
</comment>
<dbReference type="KEGG" id="ddu:GF1_30630"/>
<protein>
    <recommendedName>
        <fullName evidence="9">Histidinol-phosphate aminotransferase</fullName>
        <ecNumber evidence="9">2.6.1.9</ecNumber>
    </recommendedName>
    <alternativeName>
        <fullName evidence="9">Imidazole acetol-phosphate transaminase</fullName>
    </alternativeName>
</protein>
<evidence type="ECO:0000256" key="7">
    <source>
        <dbReference type="ARBA" id="ARBA00022898"/>
    </source>
</evidence>
<evidence type="ECO:0000313" key="12">
    <source>
        <dbReference type="Proteomes" id="UP001063350"/>
    </source>
</evidence>
<sequence>MKLHVADNIKAIVPYPPGKPLDELEREYGITDSIKLASNENPWGPSPLAVEAIQGCLTGLHRYPDGSSYYLTRAVADWVGCAPEEIVLGNGSNEVIEFLVKAFVQAGDEVITSHPSFLMYQKFVQVRGGENTVIPLRDMTHDLETISRAVSERTRLIFLDNPNNPCGTLISPERFEDFLRSLPETVIVVLDEAYVDFVDPAERIDVLSRIRKPDGIPAVVALRTFSKAFGLAGLRVGFGIMHRDIAELLHRVRQPFNINLPGQVGALAALKDTAHYEKTLNGTREGRQWLSEQVEELGCRAYPSHTNFFLIDVRGDATVLYESMLRQGVIVRSMKAYGFPDFIRITVGTEAENHRFVAALAKSLKELGYVAG</sequence>
<dbReference type="InterPro" id="IPR015424">
    <property type="entry name" value="PyrdxlP-dep_Trfase"/>
</dbReference>
<dbReference type="InterPro" id="IPR001917">
    <property type="entry name" value="Aminotrans_II_pyridoxalP_BS"/>
</dbReference>
<dbReference type="Gene3D" id="3.90.1150.10">
    <property type="entry name" value="Aspartate Aminotransferase, domain 1"/>
    <property type="match status" value="1"/>
</dbReference>
<keyword evidence="9" id="KW-0028">Amino-acid biosynthesis</keyword>
<evidence type="ECO:0000256" key="6">
    <source>
        <dbReference type="ARBA" id="ARBA00022679"/>
    </source>
</evidence>
<comment type="subunit">
    <text evidence="4 9">Homodimer.</text>
</comment>
<evidence type="ECO:0000256" key="9">
    <source>
        <dbReference type="HAMAP-Rule" id="MF_01023"/>
    </source>
</evidence>
<dbReference type="NCBIfam" id="TIGR01141">
    <property type="entry name" value="hisC"/>
    <property type="match status" value="1"/>
</dbReference>
<feature type="domain" description="Aminotransferase class I/classII large" evidence="10">
    <location>
        <begin position="32"/>
        <end position="360"/>
    </location>
</feature>
<comment type="cofactor">
    <cofactor evidence="1 9">
        <name>pyridoxal 5'-phosphate</name>
        <dbReference type="ChEBI" id="CHEBI:597326"/>
    </cofactor>
</comment>
<name>A0A915U6X6_9BACT</name>
<evidence type="ECO:0000313" key="11">
    <source>
        <dbReference type="EMBL" id="BCO10687.1"/>
    </source>
</evidence>
<dbReference type="GO" id="GO:0030170">
    <property type="term" value="F:pyridoxal phosphate binding"/>
    <property type="evidence" value="ECO:0007669"/>
    <property type="project" value="InterPro"/>
</dbReference>
<proteinExistence type="inferred from homology"/>
<organism evidence="11 12">
    <name type="scientific">Desulfolithobacter dissulfuricans</name>
    <dbReference type="NCBI Taxonomy" id="2795293"/>
    <lineage>
        <taxon>Bacteria</taxon>
        <taxon>Pseudomonadati</taxon>
        <taxon>Thermodesulfobacteriota</taxon>
        <taxon>Desulfobulbia</taxon>
        <taxon>Desulfobulbales</taxon>
        <taxon>Desulfobulbaceae</taxon>
        <taxon>Desulfolithobacter</taxon>
    </lineage>
</organism>
<dbReference type="PROSITE" id="PS00599">
    <property type="entry name" value="AA_TRANSFER_CLASS_2"/>
    <property type="match status" value="1"/>
</dbReference>
<evidence type="ECO:0000256" key="1">
    <source>
        <dbReference type="ARBA" id="ARBA00001933"/>
    </source>
</evidence>
<dbReference type="InterPro" id="IPR015422">
    <property type="entry name" value="PyrdxlP-dep_Trfase_small"/>
</dbReference>
<dbReference type="Gene3D" id="3.40.640.10">
    <property type="entry name" value="Type I PLP-dependent aspartate aminotransferase-like (Major domain)"/>
    <property type="match status" value="1"/>
</dbReference>
<dbReference type="CDD" id="cd00609">
    <property type="entry name" value="AAT_like"/>
    <property type="match status" value="1"/>
</dbReference>
<dbReference type="EMBL" id="AP024233">
    <property type="protein sequence ID" value="BCO10687.1"/>
    <property type="molecule type" value="Genomic_DNA"/>
</dbReference>
<dbReference type="SUPFAM" id="SSF53383">
    <property type="entry name" value="PLP-dependent transferases"/>
    <property type="match status" value="1"/>
</dbReference>
<comment type="pathway">
    <text evidence="2 9">Amino-acid biosynthesis; L-histidine biosynthesis; L-histidine from 5-phospho-alpha-D-ribose 1-diphosphate: step 7/9.</text>
</comment>
<comment type="catalytic activity">
    <reaction evidence="8 9">
        <text>L-histidinol phosphate + 2-oxoglutarate = 3-(imidazol-4-yl)-2-oxopropyl phosphate + L-glutamate</text>
        <dbReference type="Rhea" id="RHEA:23744"/>
        <dbReference type="ChEBI" id="CHEBI:16810"/>
        <dbReference type="ChEBI" id="CHEBI:29985"/>
        <dbReference type="ChEBI" id="CHEBI:57766"/>
        <dbReference type="ChEBI" id="CHEBI:57980"/>
        <dbReference type="EC" id="2.6.1.9"/>
    </reaction>
</comment>
<evidence type="ECO:0000256" key="2">
    <source>
        <dbReference type="ARBA" id="ARBA00005011"/>
    </source>
</evidence>
<dbReference type="InterPro" id="IPR050106">
    <property type="entry name" value="HistidinolP_aminotransfase"/>
</dbReference>
<gene>
    <name evidence="9 11" type="primary">hisC</name>
    <name evidence="11" type="ORF">GF1_30630</name>
</gene>
<dbReference type="AlphaFoldDB" id="A0A915U6X6"/>
<keyword evidence="7 9" id="KW-0663">Pyridoxal phosphate</keyword>
<evidence type="ECO:0000256" key="4">
    <source>
        <dbReference type="ARBA" id="ARBA00011738"/>
    </source>
</evidence>
<dbReference type="PANTHER" id="PTHR43643:SF3">
    <property type="entry name" value="HISTIDINOL-PHOSPHATE AMINOTRANSFERASE"/>
    <property type="match status" value="1"/>
</dbReference>
<dbReference type="PANTHER" id="PTHR43643">
    <property type="entry name" value="HISTIDINOL-PHOSPHATE AMINOTRANSFERASE 2"/>
    <property type="match status" value="1"/>
</dbReference>
<dbReference type="HAMAP" id="MF_01023">
    <property type="entry name" value="HisC_aminotrans_2"/>
    <property type="match status" value="1"/>
</dbReference>
<dbReference type="Pfam" id="PF00155">
    <property type="entry name" value="Aminotran_1_2"/>
    <property type="match status" value="1"/>
</dbReference>
<reference evidence="11" key="1">
    <citation type="submission" date="2020-12" db="EMBL/GenBank/DDBJ databases">
        <title>Desulfobium dissulfuricans gen. nov., sp. nov., a novel mesophilic, sulfate-reducing bacterium isolated from a deep-sea hydrothermal vent.</title>
        <authorList>
            <person name="Hashimoto Y."/>
            <person name="Tame A."/>
            <person name="Sawayama S."/>
            <person name="Miyazaki J."/>
            <person name="Takai K."/>
            <person name="Nakagawa S."/>
        </authorList>
    </citation>
    <scope>NUCLEOTIDE SEQUENCE</scope>
    <source>
        <strain evidence="11">GF1</strain>
    </source>
</reference>
<keyword evidence="12" id="KW-1185">Reference proteome</keyword>
<dbReference type="GO" id="GO:0004400">
    <property type="term" value="F:histidinol-phosphate transaminase activity"/>
    <property type="evidence" value="ECO:0007669"/>
    <property type="project" value="UniProtKB-UniRule"/>
</dbReference>
<dbReference type="InterPro" id="IPR004839">
    <property type="entry name" value="Aminotransferase_I/II_large"/>
</dbReference>
<dbReference type="EC" id="2.6.1.9" evidence="9"/>
<keyword evidence="9" id="KW-0368">Histidine biosynthesis</keyword>
<dbReference type="InterPro" id="IPR005861">
    <property type="entry name" value="HisP_aminotrans"/>
</dbReference>
<evidence type="ECO:0000256" key="3">
    <source>
        <dbReference type="ARBA" id="ARBA00007970"/>
    </source>
</evidence>
<keyword evidence="6 9" id="KW-0808">Transferase</keyword>
<dbReference type="Proteomes" id="UP001063350">
    <property type="component" value="Chromosome"/>
</dbReference>